<keyword evidence="8" id="KW-1185">Reference proteome</keyword>
<dbReference type="OrthoDB" id="532420at2759"/>
<dbReference type="Proteomes" id="UP000479190">
    <property type="component" value="Unassembled WGS sequence"/>
</dbReference>
<comment type="catalytic activity">
    <reaction evidence="6">
        <text>N-acetyl-alpha-D-glucosamine 1-phosphate + UTP + H(+) = UDP-N-acetyl-alpha-D-glucosamine + diphosphate</text>
        <dbReference type="Rhea" id="RHEA:13509"/>
        <dbReference type="ChEBI" id="CHEBI:15378"/>
        <dbReference type="ChEBI" id="CHEBI:33019"/>
        <dbReference type="ChEBI" id="CHEBI:46398"/>
        <dbReference type="ChEBI" id="CHEBI:57705"/>
        <dbReference type="ChEBI" id="CHEBI:57776"/>
        <dbReference type="EC" id="2.7.7.23"/>
    </reaction>
</comment>
<evidence type="ECO:0000256" key="4">
    <source>
        <dbReference type="ARBA" id="ARBA00022679"/>
    </source>
</evidence>
<dbReference type="Pfam" id="PF01704">
    <property type="entry name" value="UDPGP"/>
    <property type="match status" value="1"/>
</dbReference>
<dbReference type="CDD" id="cd04193">
    <property type="entry name" value="UDPGlcNAc_PPase"/>
    <property type="match status" value="1"/>
</dbReference>
<evidence type="ECO:0000256" key="2">
    <source>
        <dbReference type="ARBA" id="ARBA00010401"/>
    </source>
</evidence>
<evidence type="ECO:0000256" key="1">
    <source>
        <dbReference type="ARBA" id="ARBA00005208"/>
    </source>
</evidence>
<dbReference type="GO" id="GO:0003977">
    <property type="term" value="F:UDP-N-acetylglucosamine diphosphorylase activity"/>
    <property type="evidence" value="ECO:0007669"/>
    <property type="project" value="UniProtKB-EC"/>
</dbReference>
<accession>A0A6H5IR77</accession>
<keyword evidence="4" id="KW-0808">Transferase</keyword>
<name>A0A6H5IR77_9HYME</name>
<evidence type="ECO:0000256" key="6">
    <source>
        <dbReference type="ARBA" id="ARBA00048493"/>
    </source>
</evidence>
<dbReference type="InterPro" id="IPR002618">
    <property type="entry name" value="UDPGP_fam"/>
</dbReference>
<comment type="similarity">
    <text evidence="2">Belongs to the UDPGP type 1 family.</text>
</comment>
<dbReference type="EMBL" id="CADCXV010000983">
    <property type="protein sequence ID" value="CAB0039814.1"/>
    <property type="molecule type" value="Genomic_DNA"/>
</dbReference>
<evidence type="ECO:0000256" key="5">
    <source>
        <dbReference type="ARBA" id="ARBA00022695"/>
    </source>
</evidence>
<dbReference type="PANTHER" id="PTHR11952">
    <property type="entry name" value="UDP- GLUCOSE PYROPHOSPHORYLASE"/>
    <property type="match status" value="1"/>
</dbReference>
<dbReference type="AlphaFoldDB" id="A0A6H5IR77"/>
<gene>
    <name evidence="7" type="ORF">TBRA_LOCUS11552</name>
</gene>
<dbReference type="PANTHER" id="PTHR11952:SF2">
    <property type="entry name" value="LD24639P"/>
    <property type="match status" value="1"/>
</dbReference>
<organism evidence="7 8">
    <name type="scientific">Trichogramma brassicae</name>
    <dbReference type="NCBI Taxonomy" id="86971"/>
    <lineage>
        <taxon>Eukaryota</taxon>
        <taxon>Metazoa</taxon>
        <taxon>Ecdysozoa</taxon>
        <taxon>Arthropoda</taxon>
        <taxon>Hexapoda</taxon>
        <taxon>Insecta</taxon>
        <taxon>Pterygota</taxon>
        <taxon>Neoptera</taxon>
        <taxon>Endopterygota</taxon>
        <taxon>Hymenoptera</taxon>
        <taxon>Apocrita</taxon>
        <taxon>Proctotrupomorpha</taxon>
        <taxon>Chalcidoidea</taxon>
        <taxon>Trichogrammatidae</taxon>
        <taxon>Trichogramma</taxon>
    </lineage>
</organism>
<dbReference type="SUPFAM" id="SSF53448">
    <property type="entry name" value="Nucleotide-diphospho-sugar transferases"/>
    <property type="match status" value="1"/>
</dbReference>
<evidence type="ECO:0000313" key="8">
    <source>
        <dbReference type="Proteomes" id="UP000479190"/>
    </source>
</evidence>
<evidence type="ECO:0000313" key="7">
    <source>
        <dbReference type="EMBL" id="CAB0039814.1"/>
    </source>
</evidence>
<keyword evidence="5" id="KW-0548">Nucleotidyltransferase</keyword>
<sequence length="461" mass="51666">MTYLEIKALLQKHGQEHLLQFWDELSPEERDCLIEDIENLDLMEVTSYFTRAIKSNESKSLLDEKIQPIPDSSIESIKTVLPEQLQKYERLGLEEIAKGKAAIILMAGGQGMYNVGLPSNKTLFELQALRIKRLQHMARELFGDCAGIALYIMTSDATHETTLAYFKENDYFGLNENQVKAFKQSTLPCFTFDGKIILDDKHKIARAPDGNGGLYVALEKEEILSDMENRGINSVHVFSVDNILVKVADPVFIGYCLSRSADCAAKVVSKRSADEPVGVVCLVDGLFGVVEYSEISKTTSQLCNDEGTLVYNAGNICNHYFTTEFLNKIAKNYSKELDLHVAKKKIPFIDVSGTKCKPSTPNGIKIEKFVFDVFKYSSKFAAWEVLREDEFSGLKNSDFAKEDCPTTARNHILDLHRRWLLKSGAKNVDGNVEISPLLSYAGENLVDIAKDKSFRGPLVLN</sequence>
<dbReference type="GO" id="GO:0006048">
    <property type="term" value="P:UDP-N-acetylglucosamine biosynthetic process"/>
    <property type="evidence" value="ECO:0007669"/>
    <property type="project" value="TreeGrafter"/>
</dbReference>
<protein>
    <recommendedName>
        <fullName evidence="3">UDP-N-acetylglucosamine diphosphorylase</fullName>
        <ecNumber evidence="3">2.7.7.23</ecNumber>
    </recommendedName>
</protein>
<dbReference type="EC" id="2.7.7.23" evidence="3"/>
<dbReference type="InterPro" id="IPR029044">
    <property type="entry name" value="Nucleotide-diphossugar_trans"/>
</dbReference>
<dbReference type="Gene3D" id="3.90.550.10">
    <property type="entry name" value="Spore Coat Polysaccharide Biosynthesis Protein SpsA, Chain A"/>
    <property type="match status" value="1"/>
</dbReference>
<reference evidence="7 8" key="1">
    <citation type="submission" date="2020-02" db="EMBL/GenBank/DDBJ databases">
        <authorList>
            <person name="Ferguson B K."/>
        </authorList>
    </citation>
    <scope>NUCLEOTIDE SEQUENCE [LARGE SCALE GENOMIC DNA]</scope>
</reference>
<evidence type="ECO:0000256" key="3">
    <source>
        <dbReference type="ARBA" id="ARBA00012457"/>
    </source>
</evidence>
<comment type="pathway">
    <text evidence="1">Nucleotide-sugar biosynthesis; UDP-N-acetyl-alpha-D-glucosamine biosynthesis; UDP-N-acetyl-alpha-D-glucosamine from N-acetyl-alpha-D-glucosamine 1-phosphate: step 1/1.</text>
</comment>
<proteinExistence type="inferred from homology"/>
<dbReference type="InterPro" id="IPR039741">
    <property type="entry name" value="UDP-sugar_pyrophosphorylase"/>
</dbReference>